<keyword evidence="4" id="KW-1185">Reference proteome</keyword>
<comment type="caution">
    <text evidence="3">The sequence shown here is derived from an EMBL/GenBank/DDBJ whole genome shotgun (WGS) entry which is preliminary data.</text>
</comment>
<dbReference type="InterPro" id="IPR021264">
    <property type="entry name" value="AFUB_079030/YDR124W-like"/>
</dbReference>
<gene>
    <name evidence="3" type="ORF">A1O1_07479</name>
</gene>
<feature type="compositionally biased region" description="Polar residues" evidence="1">
    <location>
        <begin position="388"/>
        <end position="397"/>
    </location>
</feature>
<feature type="region of interest" description="Disordered" evidence="1">
    <location>
        <begin position="352"/>
        <end position="440"/>
    </location>
</feature>
<feature type="region of interest" description="Disordered" evidence="1">
    <location>
        <begin position="221"/>
        <end position="251"/>
    </location>
</feature>
<feature type="compositionally biased region" description="Basic residues" evidence="1">
    <location>
        <begin position="421"/>
        <end position="431"/>
    </location>
</feature>
<feature type="compositionally biased region" description="Polar residues" evidence="1">
    <location>
        <begin position="361"/>
        <end position="372"/>
    </location>
</feature>
<evidence type="ECO:0000313" key="4">
    <source>
        <dbReference type="Proteomes" id="UP000019484"/>
    </source>
</evidence>
<evidence type="ECO:0000313" key="3">
    <source>
        <dbReference type="EMBL" id="EXJ83851.1"/>
    </source>
</evidence>
<dbReference type="eggNOG" id="ENOG502S0ES">
    <property type="taxonomic scope" value="Eukaryota"/>
</dbReference>
<feature type="domain" description="Subtelomeric hrmA-associated cluster protein AFUB-079030/YDR124W-like helical bundle" evidence="2">
    <location>
        <begin position="184"/>
        <end position="324"/>
    </location>
</feature>
<feature type="region of interest" description="Disordered" evidence="1">
    <location>
        <begin position="1"/>
        <end position="29"/>
    </location>
</feature>
<dbReference type="HOGENOM" id="CLU_431495_0_0_1"/>
<organism evidence="3 4">
    <name type="scientific">Capronia coronata CBS 617.96</name>
    <dbReference type="NCBI Taxonomy" id="1182541"/>
    <lineage>
        <taxon>Eukaryota</taxon>
        <taxon>Fungi</taxon>
        <taxon>Dikarya</taxon>
        <taxon>Ascomycota</taxon>
        <taxon>Pezizomycotina</taxon>
        <taxon>Eurotiomycetes</taxon>
        <taxon>Chaetothyriomycetidae</taxon>
        <taxon>Chaetothyriales</taxon>
        <taxon>Herpotrichiellaceae</taxon>
        <taxon>Capronia</taxon>
    </lineage>
</organism>
<dbReference type="OrthoDB" id="5338458at2759"/>
<dbReference type="InterPro" id="IPR047092">
    <property type="entry name" value="AFUB_07903/YDR124W-like_hel"/>
</dbReference>
<sequence>MAMHSPQILLDPRPLKPEDGPKLAKDSKEASQRYVVNEIKKLIEGCEDFIGLVAGKKGSPEILASPNLRQHRHTILGDAHGNFVQYLSDRAMMTGMSCSETKATVLTGLGKDLASARQASKLQKQLPETDSKMPSGSISYTFQRPPKRHRSRTINPRNPARPRTHQNSQGVRLVCETPASQIRVDDREKLEQWFEQAFLTLQQVACRLVAKIWIKKIHPKKQSTHPYNGGMPRGEPADSNRTKPPYWPKNVIHREPDHIGREDRTSLLVHLIMGTPQPIITNPPDLQNQQAVTAGDLLECLEVKRDELREDRWEILEQIARARQMMEQYEAGEIDGDSLVFLNDYSDGFRLTPNDSEDEVSGQTTLRQAVSSDRSHDEESAMEADVTPVSSAQNSPGATLHDGNLQASRHRGSMAGEGARSRRMAGRKPRLTGHTGRITSAMPPQHAQELQHDMAMGTLKGEYNIAGPMNDAMLCDPRGVLDPSHSGRGMMVGIPQQVPSNAFEGVLDHHASRDMSACLAPHGARHSLSSQGWLGMMPSDMGPVPLEQIFGLTPHIVTNPELGHAFYGQIEHDMGGSMQSGLSLMNPMQYHEYGDGNQRNLPLRGIDASQPGISSQQELKMDMMSGSYYRL</sequence>
<dbReference type="AlphaFoldDB" id="W9Y3T4"/>
<dbReference type="RefSeq" id="XP_007726537.1">
    <property type="nucleotide sequence ID" value="XM_007728347.1"/>
</dbReference>
<dbReference type="PANTHER" id="PTHR36102:SF1">
    <property type="entry name" value="YDR124W-LIKE HELICAL BUNDLE DOMAIN-CONTAINING PROTEIN"/>
    <property type="match status" value="1"/>
</dbReference>
<proteinExistence type="predicted"/>
<name>W9Y3T4_9EURO</name>
<evidence type="ECO:0000259" key="2">
    <source>
        <dbReference type="Pfam" id="PF11001"/>
    </source>
</evidence>
<accession>W9Y3T4</accession>
<protein>
    <recommendedName>
        <fullName evidence="2">Subtelomeric hrmA-associated cluster protein AFUB-079030/YDR124W-like helical bundle domain-containing protein</fullName>
    </recommendedName>
</protein>
<feature type="compositionally biased region" description="Basic and acidic residues" evidence="1">
    <location>
        <begin position="13"/>
        <end position="29"/>
    </location>
</feature>
<evidence type="ECO:0000256" key="1">
    <source>
        <dbReference type="SAM" id="MobiDB-lite"/>
    </source>
</evidence>
<dbReference type="Proteomes" id="UP000019484">
    <property type="component" value="Unassembled WGS sequence"/>
</dbReference>
<dbReference type="GeneID" id="19162336"/>
<dbReference type="PANTHER" id="PTHR36102">
    <property type="entry name" value="CHROMOSOME 10, WHOLE GENOME SHOTGUN SEQUENCE"/>
    <property type="match status" value="1"/>
</dbReference>
<reference evidence="3 4" key="1">
    <citation type="submission" date="2013-03" db="EMBL/GenBank/DDBJ databases">
        <title>The Genome Sequence of Capronia coronata CBS 617.96.</title>
        <authorList>
            <consortium name="The Broad Institute Genomics Platform"/>
            <person name="Cuomo C."/>
            <person name="de Hoog S."/>
            <person name="Gorbushina A."/>
            <person name="Walker B."/>
            <person name="Young S.K."/>
            <person name="Zeng Q."/>
            <person name="Gargeya S."/>
            <person name="Fitzgerald M."/>
            <person name="Haas B."/>
            <person name="Abouelleil A."/>
            <person name="Allen A.W."/>
            <person name="Alvarado L."/>
            <person name="Arachchi H.M."/>
            <person name="Berlin A.M."/>
            <person name="Chapman S.B."/>
            <person name="Gainer-Dewar J."/>
            <person name="Goldberg J."/>
            <person name="Griggs A."/>
            <person name="Gujja S."/>
            <person name="Hansen M."/>
            <person name="Howarth C."/>
            <person name="Imamovic A."/>
            <person name="Ireland A."/>
            <person name="Larimer J."/>
            <person name="McCowan C."/>
            <person name="Murphy C."/>
            <person name="Pearson M."/>
            <person name="Poon T.W."/>
            <person name="Priest M."/>
            <person name="Roberts A."/>
            <person name="Saif S."/>
            <person name="Shea T."/>
            <person name="Sisk P."/>
            <person name="Sykes S."/>
            <person name="Wortman J."/>
            <person name="Nusbaum C."/>
            <person name="Birren B."/>
        </authorList>
    </citation>
    <scope>NUCLEOTIDE SEQUENCE [LARGE SCALE GENOMIC DNA]</scope>
    <source>
        <strain evidence="3 4">CBS 617.96</strain>
    </source>
</reference>
<dbReference type="STRING" id="1182541.W9Y3T4"/>
<dbReference type="Pfam" id="PF11001">
    <property type="entry name" value="AFUB_07903_YDR124W_hel"/>
    <property type="match status" value="1"/>
</dbReference>
<feature type="region of interest" description="Disordered" evidence="1">
    <location>
        <begin position="118"/>
        <end position="169"/>
    </location>
</feature>
<feature type="compositionally biased region" description="Polar residues" evidence="1">
    <location>
        <begin position="118"/>
        <end position="142"/>
    </location>
</feature>
<dbReference type="EMBL" id="AMWN01000006">
    <property type="protein sequence ID" value="EXJ83851.1"/>
    <property type="molecule type" value="Genomic_DNA"/>
</dbReference>